<dbReference type="Proteomes" id="UP001597214">
    <property type="component" value="Unassembled WGS sequence"/>
</dbReference>
<proteinExistence type="predicted"/>
<evidence type="ECO:0000313" key="2">
    <source>
        <dbReference type="Proteomes" id="UP001597214"/>
    </source>
</evidence>
<dbReference type="EMBL" id="JBHUEM010000012">
    <property type="protein sequence ID" value="MFD1736852.1"/>
    <property type="molecule type" value="Genomic_DNA"/>
</dbReference>
<keyword evidence="2" id="KW-1185">Reference proteome</keyword>
<reference evidence="2" key="1">
    <citation type="journal article" date="2019" name="Int. J. Syst. Evol. Microbiol.">
        <title>The Global Catalogue of Microorganisms (GCM) 10K type strain sequencing project: providing services to taxonomists for standard genome sequencing and annotation.</title>
        <authorList>
            <consortium name="The Broad Institute Genomics Platform"/>
            <consortium name="The Broad Institute Genome Sequencing Center for Infectious Disease"/>
            <person name="Wu L."/>
            <person name="Ma J."/>
        </authorList>
    </citation>
    <scope>NUCLEOTIDE SEQUENCE [LARGE SCALE GENOMIC DNA]</scope>
    <source>
        <strain evidence="2">CCUG 49339</strain>
    </source>
</reference>
<accession>A0ABW4LP08</accession>
<dbReference type="InterPro" id="IPR024987">
    <property type="entry name" value="DUF3889"/>
</dbReference>
<evidence type="ECO:0000313" key="1">
    <source>
        <dbReference type="EMBL" id="MFD1736852.1"/>
    </source>
</evidence>
<name>A0ABW4LP08_9BACI</name>
<organism evidence="1 2">
    <name type="scientific">Bacillus salitolerans</name>
    <dbReference type="NCBI Taxonomy" id="1437434"/>
    <lineage>
        <taxon>Bacteria</taxon>
        <taxon>Bacillati</taxon>
        <taxon>Bacillota</taxon>
        <taxon>Bacilli</taxon>
        <taxon>Bacillales</taxon>
        <taxon>Bacillaceae</taxon>
        <taxon>Bacillus</taxon>
    </lineage>
</organism>
<comment type="caution">
    <text evidence="1">The sequence shown here is derived from an EMBL/GenBank/DDBJ whole genome shotgun (WGS) entry which is preliminary data.</text>
</comment>
<protein>
    <submittedName>
        <fullName evidence="1">DUF3889 domain-containing protein</fullName>
    </submittedName>
</protein>
<sequence>MKAFISLLLLFVLFLFVDFINLNTSTVTRAEQEVPPYAKWGQIAMEKTKEKYPKADIIDYLYIGREKETEYSIEKFKLWLKNDSKEFGVFVDITFNNETKQIIEINYKETTR</sequence>
<dbReference type="Gene3D" id="3.10.450.390">
    <property type="entry name" value="Protein of unknown function DUF3889"/>
    <property type="match status" value="1"/>
</dbReference>
<dbReference type="Pfam" id="PF13028">
    <property type="entry name" value="DUF3889"/>
    <property type="match status" value="1"/>
</dbReference>
<dbReference type="RefSeq" id="WP_377928032.1">
    <property type="nucleotide sequence ID" value="NZ_JBHUEM010000012.1"/>
</dbReference>
<gene>
    <name evidence="1" type="ORF">ACFSCX_09770</name>
</gene>